<sequence>MFLRVRPSVLAEIRAYGEKHDRMTARSVILSGLAALGIPVPEAARLGVRKMRTGAQDASEQEDKECVSFSVLLPESVWRHLSLRAAREMKQKRTIILEGLSALGLKISDDMKADISRLEKE</sequence>
<comment type="caution">
    <text evidence="1">The sequence shown here is derived from an EMBL/GenBank/DDBJ whole genome shotgun (WGS) entry which is preliminary data.</text>
</comment>
<proteinExistence type="predicted"/>
<evidence type="ECO:0000313" key="2">
    <source>
        <dbReference type="Proteomes" id="UP000075377"/>
    </source>
</evidence>
<dbReference type="Proteomes" id="UP000075377">
    <property type="component" value="Unassembled WGS sequence"/>
</dbReference>
<organism evidence="1 2">
    <name type="scientific">Acetobacter malorum</name>
    <dbReference type="NCBI Taxonomy" id="178901"/>
    <lineage>
        <taxon>Bacteria</taxon>
        <taxon>Pseudomonadati</taxon>
        <taxon>Pseudomonadota</taxon>
        <taxon>Alphaproteobacteria</taxon>
        <taxon>Acetobacterales</taxon>
        <taxon>Acetobacteraceae</taxon>
        <taxon>Acetobacter</taxon>
    </lineage>
</organism>
<accession>A0A149UM54</accession>
<evidence type="ECO:0000313" key="1">
    <source>
        <dbReference type="EMBL" id="KXV69051.1"/>
    </source>
</evidence>
<protein>
    <submittedName>
        <fullName evidence="1">Uncharacterized protein</fullName>
    </submittedName>
</protein>
<dbReference type="EMBL" id="LHZX01000296">
    <property type="protein sequence ID" value="KXV69051.1"/>
    <property type="molecule type" value="Genomic_DNA"/>
</dbReference>
<name>A0A149UM54_9PROT</name>
<reference evidence="1 2" key="1">
    <citation type="submission" date="2015-06" db="EMBL/GenBank/DDBJ databases">
        <title>Improved classification and identification of acetic acid bacteria using matrix-assisted laser desorption/ionization time-of-flight mass spectrometry; Gluconobacter nephelii and Gluconobacter uchimurae are later heterotypic synonyms of Gluconobacter japonicus and Gluconobacter oxydans, respectively.</title>
        <authorList>
            <person name="Li L."/>
            <person name="Cleenwerck I."/>
            <person name="De Vuyst L."/>
            <person name="Vandamme P."/>
        </authorList>
    </citation>
    <scope>NUCLEOTIDE SEQUENCE [LARGE SCALE GENOMIC DNA]</scope>
    <source>
        <strain evidence="1 2">LMG 1699</strain>
    </source>
</reference>
<dbReference type="AlphaFoldDB" id="A0A149UM54"/>
<gene>
    <name evidence="1" type="ORF">AD951_08410</name>
</gene>
<dbReference type="PATRIC" id="fig|178901.14.peg.560"/>